<dbReference type="Pfam" id="PF04282">
    <property type="entry name" value="DUF438"/>
    <property type="match status" value="1"/>
</dbReference>
<dbReference type="InterPro" id="IPR035965">
    <property type="entry name" value="PAS-like_dom_sf"/>
</dbReference>
<dbReference type="Pfam" id="PF13596">
    <property type="entry name" value="PAS_10"/>
    <property type="match status" value="1"/>
</dbReference>
<evidence type="ECO:0000313" key="4">
    <source>
        <dbReference type="Proteomes" id="UP000199315"/>
    </source>
</evidence>
<dbReference type="AlphaFoldDB" id="A0A1D3TSU8"/>
<dbReference type="SUPFAM" id="SSF55785">
    <property type="entry name" value="PYP-like sensor domain (PAS domain)"/>
    <property type="match status" value="1"/>
</dbReference>
<proteinExistence type="predicted"/>
<dbReference type="RefSeq" id="WP_091232571.1">
    <property type="nucleotide sequence ID" value="NZ_FMKA01000007.1"/>
</dbReference>
<reference evidence="3 4" key="1">
    <citation type="submission" date="2016-09" db="EMBL/GenBank/DDBJ databases">
        <authorList>
            <person name="Capua I."/>
            <person name="De Benedictis P."/>
            <person name="Joannis T."/>
            <person name="Lombin L.H."/>
            <person name="Cattoli G."/>
        </authorList>
    </citation>
    <scope>NUCLEOTIDE SEQUENCE [LARGE SCALE GENOMIC DNA]</scope>
    <source>
        <strain evidence="3 4">GluBS11</strain>
    </source>
</reference>
<dbReference type="InterPro" id="IPR012312">
    <property type="entry name" value="Hemerythrin-like"/>
</dbReference>
<dbReference type="Pfam" id="PF01814">
    <property type="entry name" value="Hemerythrin"/>
    <property type="match status" value="1"/>
</dbReference>
<feature type="domain" description="Hemerythrin-like" evidence="1">
    <location>
        <begin position="94"/>
        <end position="221"/>
    </location>
</feature>
<organism evidence="3 4">
    <name type="scientific">Anaerobium acetethylicum</name>
    <dbReference type="NCBI Taxonomy" id="1619234"/>
    <lineage>
        <taxon>Bacteria</taxon>
        <taxon>Bacillati</taxon>
        <taxon>Bacillota</taxon>
        <taxon>Clostridia</taxon>
        <taxon>Lachnospirales</taxon>
        <taxon>Lachnospiraceae</taxon>
        <taxon>Anaerobium</taxon>
    </lineage>
</organism>
<evidence type="ECO:0008006" key="5">
    <source>
        <dbReference type="Google" id="ProtNLM"/>
    </source>
</evidence>
<dbReference type="PANTHER" id="PTHR39966:SF3">
    <property type="entry name" value="DUF438 DOMAIN-CONTAINING PROTEIN"/>
    <property type="match status" value="1"/>
</dbReference>
<feature type="domain" description="DUF438" evidence="2">
    <location>
        <begin position="15"/>
        <end position="81"/>
    </location>
</feature>
<dbReference type="PANTHER" id="PTHR39966">
    <property type="entry name" value="BLL2471 PROTEIN-RELATED"/>
    <property type="match status" value="1"/>
</dbReference>
<dbReference type="OrthoDB" id="9769774at2"/>
<gene>
    <name evidence="3" type="ORF">SAMN05421730_100765</name>
</gene>
<evidence type="ECO:0000259" key="1">
    <source>
        <dbReference type="Pfam" id="PF01814"/>
    </source>
</evidence>
<dbReference type="Proteomes" id="UP000199315">
    <property type="component" value="Unassembled WGS sequence"/>
</dbReference>
<dbReference type="InterPro" id="IPR007380">
    <property type="entry name" value="DUF438"/>
</dbReference>
<evidence type="ECO:0000259" key="2">
    <source>
        <dbReference type="Pfam" id="PF04282"/>
    </source>
</evidence>
<protein>
    <recommendedName>
        <fullName evidence="5">PAC domain-containing protein</fullName>
    </recommendedName>
</protein>
<name>A0A1D3TSU8_9FIRM</name>
<sequence>MSELINNRELRQKAIKDIIKQLHEGKTADEVKNQFEEAFEGVSASEISEAEGALIAEGLPVEEIQKLCDVHASVFKGSIEEIHQPADPSLIPGHPLNVLKLENREIERIIKDEIRSKLNLIHSEAGISEICSGIESLGKIGIHYQKKENLLFPYMEKYGITAPPKVMWGVDDEIRAAIKEARGLFEGGSRDAEQAAAKLEEALTKVEEMIFKEENIMIPMLMENLTQDEWKIIADESGEIGYLIENIPVWNPAPNADFTQAETIEAKEAPGFIKLPSGIFNTEELTCMLNTLPFDITYVNKDDVVKYFSEGKERAFPRTKAIIGRNVSNCHPPASVHVVEHIVEDFKAGRKDQEDFWIHAGEKYILIRYYAVRNEKGEYLGVLEVTQDIRPIQGITGEKRLLSE</sequence>
<dbReference type="GO" id="GO:0005886">
    <property type="term" value="C:plasma membrane"/>
    <property type="evidence" value="ECO:0007669"/>
    <property type="project" value="TreeGrafter"/>
</dbReference>
<accession>A0A1D3TSU8</accession>
<dbReference type="STRING" id="1619234.SAMN05421730_100765"/>
<keyword evidence="4" id="KW-1185">Reference proteome</keyword>
<evidence type="ECO:0000313" key="3">
    <source>
        <dbReference type="EMBL" id="SCP96952.1"/>
    </source>
</evidence>
<dbReference type="Gene3D" id="1.20.120.520">
    <property type="entry name" value="nmb1532 protein domain like"/>
    <property type="match status" value="1"/>
</dbReference>
<dbReference type="EMBL" id="FMKA01000007">
    <property type="protein sequence ID" value="SCP96952.1"/>
    <property type="molecule type" value="Genomic_DNA"/>
</dbReference>